<dbReference type="Proteomes" id="UP000076722">
    <property type="component" value="Unassembled WGS sequence"/>
</dbReference>
<evidence type="ECO:0000313" key="2">
    <source>
        <dbReference type="Proteomes" id="UP000076722"/>
    </source>
</evidence>
<dbReference type="EMBL" id="KV419409">
    <property type="protein sequence ID" value="KZS92699.1"/>
    <property type="molecule type" value="Genomic_DNA"/>
</dbReference>
<organism evidence="1 2">
    <name type="scientific">Sistotremastrum niveocremeum HHB9708</name>
    <dbReference type="NCBI Taxonomy" id="1314777"/>
    <lineage>
        <taxon>Eukaryota</taxon>
        <taxon>Fungi</taxon>
        <taxon>Dikarya</taxon>
        <taxon>Basidiomycota</taxon>
        <taxon>Agaricomycotina</taxon>
        <taxon>Agaricomycetes</taxon>
        <taxon>Sistotremastrales</taxon>
        <taxon>Sistotremastraceae</taxon>
        <taxon>Sertulicium</taxon>
        <taxon>Sertulicium niveocremeum</taxon>
    </lineage>
</organism>
<reference evidence="1 2" key="1">
    <citation type="journal article" date="2016" name="Mol. Biol. Evol.">
        <title>Comparative Genomics of Early-Diverging Mushroom-Forming Fungi Provides Insights into the Origins of Lignocellulose Decay Capabilities.</title>
        <authorList>
            <person name="Nagy L.G."/>
            <person name="Riley R."/>
            <person name="Tritt A."/>
            <person name="Adam C."/>
            <person name="Daum C."/>
            <person name="Floudas D."/>
            <person name="Sun H."/>
            <person name="Yadav J.S."/>
            <person name="Pangilinan J."/>
            <person name="Larsson K.H."/>
            <person name="Matsuura K."/>
            <person name="Barry K."/>
            <person name="Labutti K."/>
            <person name="Kuo R."/>
            <person name="Ohm R.A."/>
            <person name="Bhattacharya S.S."/>
            <person name="Shirouzu T."/>
            <person name="Yoshinaga Y."/>
            <person name="Martin F.M."/>
            <person name="Grigoriev I.V."/>
            <person name="Hibbett D.S."/>
        </authorList>
    </citation>
    <scope>NUCLEOTIDE SEQUENCE [LARGE SCALE GENOMIC DNA]</scope>
    <source>
        <strain evidence="1 2">HHB9708</strain>
    </source>
</reference>
<keyword evidence="2" id="KW-1185">Reference proteome</keyword>
<accession>A0A164TWK2</accession>
<feature type="non-terminal residue" evidence="1">
    <location>
        <position position="83"/>
    </location>
</feature>
<gene>
    <name evidence="1" type="ORF">SISNIDRAFT_455294</name>
</gene>
<proteinExistence type="predicted"/>
<sequence>MTLILSHWAFPTWTEGHHKLYYGHTARLTPLDESYFVVCMSTLYADPTTSTSSSPSAFESIPPEASRRFLRHCCLIVEDSRGI</sequence>
<protein>
    <submittedName>
        <fullName evidence="1">Uncharacterized protein</fullName>
    </submittedName>
</protein>
<evidence type="ECO:0000313" key="1">
    <source>
        <dbReference type="EMBL" id="KZS92699.1"/>
    </source>
</evidence>
<dbReference type="AlphaFoldDB" id="A0A164TWK2"/>
<name>A0A164TWK2_9AGAM</name>